<evidence type="ECO:0000256" key="3">
    <source>
        <dbReference type="ARBA" id="ARBA00023315"/>
    </source>
</evidence>
<keyword evidence="6" id="KW-1185">Reference proteome</keyword>
<dbReference type="SMART" id="SM00563">
    <property type="entry name" value="PlsC"/>
    <property type="match status" value="1"/>
</dbReference>
<dbReference type="PANTHER" id="PTHR10434">
    <property type="entry name" value="1-ACYL-SN-GLYCEROL-3-PHOSPHATE ACYLTRANSFERASE"/>
    <property type="match status" value="1"/>
</dbReference>
<comment type="caution">
    <text evidence="5">The sequence shown here is derived from an EMBL/GenBank/DDBJ whole genome shotgun (WGS) entry which is preliminary data.</text>
</comment>
<evidence type="ECO:0000256" key="1">
    <source>
        <dbReference type="ARBA" id="ARBA00005189"/>
    </source>
</evidence>
<evidence type="ECO:0000313" key="5">
    <source>
        <dbReference type="EMBL" id="MCG5030272.1"/>
    </source>
</evidence>
<evidence type="ECO:0000256" key="2">
    <source>
        <dbReference type="ARBA" id="ARBA00022679"/>
    </source>
</evidence>
<keyword evidence="3 5" id="KW-0012">Acyltransferase</keyword>
<reference evidence="5 6" key="1">
    <citation type="submission" date="2022-02" db="EMBL/GenBank/DDBJ databases">
        <title>Mesosutterella porci, a novel member of the family Sutterellaceae from pig feces.</title>
        <authorList>
            <person name="Wylensek D."/>
            <person name="Clavel T."/>
        </authorList>
    </citation>
    <scope>NUCLEOTIDE SEQUENCE [LARGE SCALE GENOMIC DNA]</scope>
    <source>
        <strain evidence="6">oilRF-744-wt-GAM-9</strain>
    </source>
</reference>
<dbReference type="SUPFAM" id="SSF69593">
    <property type="entry name" value="Glycerol-3-phosphate (1)-acyltransferase"/>
    <property type="match status" value="1"/>
</dbReference>
<accession>A0ABS9MP11</accession>
<dbReference type="PANTHER" id="PTHR10434:SF40">
    <property type="entry name" value="1-ACYL-SN-GLYCEROL-3-PHOSPHATE ACYLTRANSFERASE"/>
    <property type="match status" value="1"/>
</dbReference>
<sequence length="241" mass="26362">MSLAGGLLFYFVLGLTVIPLSLLLLLSIPFTSRADRYDMIRAWGRLMLAVLRRTCGISTRVLGMENCPTSSAVVLSKHQSAWECFWLGCELPFRCAYVYKESLNRIPFFGWALWSVGLLGIDRSNGRGAFQTFATKGVSFLRQGWGVVIFPEGTRVAPGSHVKYKSGGARLAVMAGVPVVPVALNSGLVWPKNSIAKRPGVVTVSIGRPIETRGRSAREVNEEAEAWIEAESTRLLSAGRN</sequence>
<evidence type="ECO:0000313" key="6">
    <source>
        <dbReference type="Proteomes" id="UP001297600"/>
    </source>
</evidence>
<name>A0ABS9MP11_9BURK</name>
<dbReference type="GO" id="GO:0016746">
    <property type="term" value="F:acyltransferase activity"/>
    <property type="evidence" value="ECO:0007669"/>
    <property type="project" value="UniProtKB-KW"/>
</dbReference>
<gene>
    <name evidence="5" type="ORF">MAF45_02215</name>
</gene>
<dbReference type="EMBL" id="JAKNCT010000002">
    <property type="protein sequence ID" value="MCG5030272.1"/>
    <property type="molecule type" value="Genomic_DNA"/>
</dbReference>
<organism evidence="5 6">
    <name type="scientific">Mesosutterella porci</name>
    <dbReference type="NCBI Taxonomy" id="2915351"/>
    <lineage>
        <taxon>Bacteria</taxon>
        <taxon>Pseudomonadati</taxon>
        <taxon>Pseudomonadota</taxon>
        <taxon>Betaproteobacteria</taxon>
        <taxon>Burkholderiales</taxon>
        <taxon>Sutterellaceae</taxon>
        <taxon>Mesosutterella</taxon>
    </lineage>
</organism>
<keyword evidence="2" id="KW-0808">Transferase</keyword>
<evidence type="ECO:0000259" key="4">
    <source>
        <dbReference type="SMART" id="SM00563"/>
    </source>
</evidence>
<protein>
    <submittedName>
        <fullName evidence="5">1-acyl-sn-glycerol-3-phosphate acyltransferase</fullName>
    </submittedName>
</protein>
<feature type="domain" description="Phospholipid/glycerol acyltransferase" evidence="4">
    <location>
        <begin position="72"/>
        <end position="187"/>
    </location>
</feature>
<comment type="pathway">
    <text evidence="1">Lipid metabolism.</text>
</comment>
<dbReference type="Proteomes" id="UP001297600">
    <property type="component" value="Unassembled WGS sequence"/>
</dbReference>
<dbReference type="CDD" id="cd07989">
    <property type="entry name" value="LPLAT_AGPAT-like"/>
    <property type="match status" value="1"/>
</dbReference>
<dbReference type="InterPro" id="IPR002123">
    <property type="entry name" value="Plipid/glycerol_acylTrfase"/>
</dbReference>
<proteinExistence type="predicted"/>
<dbReference type="RefSeq" id="WP_237977926.1">
    <property type="nucleotide sequence ID" value="NZ_JAKNCT010000002.1"/>
</dbReference>
<dbReference type="Pfam" id="PF01553">
    <property type="entry name" value="Acyltransferase"/>
    <property type="match status" value="1"/>
</dbReference>